<evidence type="ECO:0000256" key="1">
    <source>
        <dbReference type="ARBA" id="ARBA00022837"/>
    </source>
</evidence>
<dbReference type="Gene3D" id="2.150.10.10">
    <property type="entry name" value="Serralysin-like metalloprotease, C-terminal"/>
    <property type="match status" value="2"/>
</dbReference>
<protein>
    <recommendedName>
        <fullName evidence="4">Large exoprotein s involved in heme utilization or adhesion</fullName>
    </recommendedName>
</protein>
<dbReference type="SUPFAM" id="SSF51120">
    <property type="entry name" value="beta-Roll"/>
    <property type="match status" value="2"/>
</dbReference>
<name>A0A3M3AQ36_PSEA0</name>
<dbReference type="GO" id="GO:0005509">
    <property type="term" value="F:calcium ion binding"/>
    <property type="evidence" value="ECO:0007669"/>
    <property type="project" value="InterPro"/>
</dbReference>
<reference evidence="2 3" key="1">
    <citation type="submission" date="2018-08" db="EMBL/GenBank/DDBJ databases">
        <title>Recombination of ecologically and evolutionarily significant loci maintains genetic cohesion in the Pseudomonas syringae species complex.</title>
        <authorList>
            <person name="Dillon M."/>
            <person name="Thakur S."/>
            <person name="Almeida R.N.D."/>
            <person name="Weir B.S."/>
            <person name="Guttman D.S."/>
        </authorList>
    </citation>
    <scope>NUCLEOTIDE SEQUENCE [LARGE SCALE GENOMIC DNA]</scope>
    <source>
        <strain evidence="2 3">ICMP 8636</strain>
    </source>
</reference>
<comment type="caution">
    <text evidence="2">The sequence shown here is derived from an EMBL/GenBank/DDBJ whole genome shotgun (WGS) entry which is preliminary data.</text>
</comment>
<evidence type="ECO:0000313" key="3">
    <source>
        <dbReference type="Proteomes" id="UP000272627"/>
    </source>
</evidence>
<keyword evidence="1" id="KW-0106">Calcium</keyword>
<dbReference type="InterPro" id="IPR001343">
    <property type="entry name" value="Hemolysn_Ca-bd"/>
</dbReference>
<dbReference type="InterPro" id="IPR018511">
    <property type="entry name" value="Hemolysin-typ_Ca-bd_CS"/>
</dbReference>
<dbReference type="InterPro" id="IPR011049">
    <property type="entry name" value="Serralysin-like_metalloprot_C"/>
</dbReference>
<dbReference type="SUPFAM" id="SSF63829">
    <property type="entry name" value="Calcium-dependent phosphotriesterase"/>
    <property type="match status" value="1"/>
</dbReference>
<proteinExistence type="predicted"/>
<dbReference type="InterPro" id="IPR013431">
    <property type="entry name" value="Delta_60_rpt"/>
</dbReference>
<evidence type="ECO:0000313" key="2">
    <source>
        <dbReference type="EMBL" id="RMM02481.1"/>
    </source>
</evidence>
<dbReference type="Gene3D" id="2.80.10.50">
    <property type="match status" value="2"/>
</dbReference>
<dbReference type="AlphaFoldDB" id="A0A3M3AQ36"/>
<dbReference type="NCBIfam" id="TIGR02608">
    <property type="entry name" value="delta_60_rpt"/>
    <property type="match status" value="5"/>
</dbReference>
<dbReference type="Proteomes" id="UP000272627">
    <property type="component" value="Unassembled WGS sequence"/>
</dbReference>
<gene>
    <name evidence="2" type="ORF">ALQ86_05743</name>
</gene>
<dbReference type="EMBL" id="RBOA01000111">
    <property type="protein sequence ID" value="RMM02481.1"/>
    <property type="molecule type" value="Genomic_DNA"/>
</dbReference>
<dbReference type="Pfam" id="PF00353">
    <property type="entry name" value="HemolysinCabind"/>
    <property type="match status" value="2"/>
</dbReference>
<organism evidence="2 3">
    <name type="scientific">Pseudomonas amygdali pv. eriobotryae</name>
    <dbReference type="NCBI Taxonomy" id="129137"/>
    <lineage>
        <taxon>Bacteria</taxon>
        <taxon>Pseudomonadati</taxon>
        <taxon>Pseudomonadota</taxon>
        <taxon>Gammaproteobacteria</taxon>
        <taxon>Pseudomonadales</taxon>
        <taxon>Pseudomonadaceae</taxon>
        <taxon>Pseudomonas</taxon>
        <taxon>Pseudomonas amygdali</taxon>
    </lineage>
</organism>
<evidence type="ECO:0008006" key="4">
    <source>
        <dbReference type="Google" id="ProtNLM"/>
    </source>
</evidence>
<dbReference type="PROSITE" id="PS00330">
    <property type="entry name" value="HEMOLYSIN_CALCIUM"/>
    <property type="match status" value="2"/>
</dbReference>
<dbReference type="Pfam" id="PF17164">
    <property type="entry name" value="DUF5122"/>
    <property type="match status" value="5"/>
</dbReference>
<sequence length="733" mass="76059">MLSAEHKTFAFIHPAKVRSRGSVQAPSQSVRVPCLKDNVMASIDSKATINYTVRTGPGTVQVDPSTGSDSNWSIILQPDGKILVGGESFQTAIGYPGSPGDESYGTRGSYTAVRLNADGSLDNSFGQEGVALVPGNLDPEDYAYYVMAVQAGGKVLSAQPGLGGLKVERFNVDGTLDTTFGNGGAAGLDVPIGADGMAIYATADGSVYVSLRGTSQAIVFKLDSTGAPVEDFGANGALLLNPTGQYGTGNIATVVQPDGSVLLGSWLYVGADGPHDPGDPVYAVQRLAADGNLDTAFGVDGVVYFDTALGLDYRAAITVQADGKIIVAGESNDNNAFNVLRLNADGSFDTSFSDDGKLTIQVPQGASNYAHSAIVQPDGKILIAGDVITRLNADGSLDTTFGSQDGQYHVDGSSQANHLIGNDTAEIIRGLGGDDVLQGAGGRDVLAGGMGADIFRFTQISDSYRTATETGSDRILDFDASQDRVDLIALGFTGIGDGHNGTLAVQANAEGTRTYLKSFDADANGQRFELAFEGNLTGQLNSTNLVFTAPTVEGTAGKDVITGSAMSEVIYGLAGNDRIDGGRGSDVIIGGAGADLLIGGDDPNLSVYGRNGINDADVFRYTAATDSYRTDSQSFVDLIARFADNNDKIDVSALGYTGFGDGTGTTLKMAYNADLDRTYLKDVEPDAEGHRFEIALTGDWTQDLGNNDMIFAPAAELSLVGVASAATQSTDMV</sequence>
<accession>A0A3M3AQ36</accession>